<name>A0ABR4A8Y5_9LECA</name>
<dbReference type="Pfam" id="PF00651">
    <property type="entry name" value="BTB"/>
    <property type="match status" value="1"/>
</dbReference>
<gene>
    <name evidence="2" type="ORF">N7G274_005962</name>
</gene>
<evidence type="ECO:0000259" key="1">
    <source>
        <dbReference type="PROSITE" id="PS50097"/>
    </source>
</evidence>
<evidence type="ECO:0000313" key="2">
    <source>
        <dbReference type="EMBL" id="KAL2041580.1"/>
    </source>
</evidence>
<evidence type="ECO:0000313" key="3">
    <source>
        <dbReference type="Proteomes" id="UP001590950"/>
    </source>
</evidence>
<sequence length="216" mass="24681">MLSAMEQSSAPLKLRDVPVLTLRVGPGHTAYHVHQDLLFDMSKTFKTAFSGKFQESSDRSMDLPDDDVESFEQMARWFYTKDLGLPKPITAETNTKCYWQLAKLNTLADKYEITTLSNIIVDKLFELHGKQIVPPQMDVVTYVYENTTEKSSFRKLMVAWHVWSINYTWYKAASTRRSILKLPEFAADLAIALALKAAFITERNPLKGSSSDYHES</sequence>
<dbReference type="InterPro" id="IPR011333">
    <property type="entry name" value="SKP1/BTB/POZ_sf"/>
</dbReference>
<reference evidence="2 3" key="1">
    <citation type="submission" date="2024-09" db="EMBL/GenBank/DDBJ databases">
        <title>Rethinking Asexuality: The Enigmatic Case of Functional Sexual Genes in Lepraria (Stereocaulaceae).</title>
        <authorList>
            <person name="Doellman M."/>
            <person name="Sun Y."/>
            <person name="Barcenas-Pena A."/>
            <person name="Lumbsch H.T."/>
            <person name="Grewe F."/>
        </authorList>
    </citation>
    <scope>NUCLEOTIDE SEQUENCE [LARGE SCALE GENOMIC DNA]</scope>
    <source>
        <strain evidence="2 3">Mercado 3170</strain>
    </source>
</reference>
<comment type="caution">
    <text evidence="2">The sequence shown here is derived from an EMBL/GenBank/DDBJ whole genome shotgun (WGS) entry which is preliminary data.</text>
</comment>
<keyword evidence="3" id="KW-1185">Reference proteome</keyword>
<dbReference type="PANTHER" id="PTHR47843">
    <property type="entry name" value="BTB DOMAIN-CONTAINING PROTEIN-RELATED"/>
    <property type="match status" value="1"/>
</dbReference>
<dbReference type="EMBL" id="JBEFKJ010000017">
    <property type="protein sequence ID" value="KAL2041580.1"/>
    <property type="molecule type" value="Genomic_DNA"/>
</dbReference>
<protein>
    <recommendedName>
        <fullName evidence="1">BTB domain-containing protein</fullName>
    </recommendedName>
</protein>
<dbReference type="Proteomes" id="UP001590950">
    <property type="component" value="Unassembled WGS sequence"/>
</dbReference>
<dbReference type="PANTHER" id="PTHR47843:SF2">
    <property type="entry name" value="BTB DOMAIN-CONTAINING PROTEIN"/>
    <property type="match status" value="1"/>
</dbReference>
<dbReference type="PROSITE" id="PS50097">
    <property type="entry name" value="BTB"/>
    <property type="match status" value="1"/>
</dbReference>
<feature type="domain" description="BTB" evidence="1">
    <location>
        <begin position="18"/>
        <end position="87"/>
    </location>
</feature>
<proteinExistence type="predicted"/>
<accession>A0ABR4A8Y5</accession>
<dbReference type="SUPFAM" id="SSF54695">
    <property type="entry name" value="POZ domain"/>
    <property type="match status" value="1"/>
</dbReference>
<organism evidence="2 3">
    <name type="scientific">Stereocaulon virgatum</name>
    <dbReference type="NCBI Taxonomy" id="373712"/>
    <lineage>
        <taxon>Eukaryota</taxon>
        <taxon>Fungi</taxon>
        <taxon>Dikarya</taxon>
        <taxon>Ascomycota</taxon>
        <taxon>Pezizomycotina</taxon>
        <taxon>Lecanoromycetes</taxon>
        <taxon>OSLEUM clade</taxon>
        <taxon>Lecanoromycetidae</taxon>
        <taxon>Lecanorales</taxon>
        <taxon>Lecanorineae</taxon>
        <taxon>Stereocaulaceae</taxon>
        <taxon>Stereocaulon</taxon>
    </lineage>
</organism>
<dbReference type="InterPro" id="IPR000210">
    <property type="entry name" value="BTB/POZ_dom"/>
</dbReference>
<dbReference type="Gene3D" id="3.30.710.10">
    <property type="entry name" value="Potassium Channel Kv1.1, Chain A"/>
    <property type="match status" value="1"/>
</dbReference>